<accession>A0A7G9W7Y5</accession>
<dbReference type="InterPro" id="IPR029064">
    <property type="entry name" value="Ribosomal_eL30-like_sf"/>
</dbReference>
<dbReference type="Proteomes" id="UP000516160">
    <property type="component" value="Chromosome"/>
</dbReference>
<dbReference type="EMBL" id="CP058559">
    <property type="protein sequence ID" value="QNO14797.1"/>
    <property type="molecule type" value="Genomic_DNA"/>
</dbReference>
<evidence type="ECO:0000313" key="2">
    <source>
        <dbReference type="EMBL" id="QNO14797.1"/>
    </source>
</evidence>
<evidence type="ECO:0000313" key="3">
    <source>
        <dbReference type="Proteomes" id="UP000516160"/>
    </source>
</evidence>
<dbReference type="AlphaFoldDB" id="A0A7G9W7Y5"/>
<dbReference type="PRINTS" id="PR00884">
    <property type="entry name" value="RIBOSOMALHS6"/>
</dbReference>
<protein>
    <submittedName>
        <fullName evidence="2">Ribosomal L7Ae/L30e/S12e/Gadd45 family protein</fullName>
    </submittedName>
</protein>
<name>A0A7G9W7Y5_ALKCA</name>
<dbReference type="KEGG" id="acae:HYG86_08335"/>
<evidence type="ECO:0000259" key="1">
    <source>
        <dbReference type="Pfam" id="PF01248"/>
    </source>
</evidence>
<sequence length="83" mass="8850">MAMQQLATASKKAVGMKQTKKAVEKGEAKLVYLAKDADDHILNPLLKLCQQKQIEYHLVENMALLGEACGIQVGAAAAAILGD</sequence>
<dbReference type="Gene3D" id="3.30.1330.30">
    <property type="match status" value="1"/>
</dbReference>
<keyword evidence="3" id="KW-1185">Reference proteome</keyword>
<dbReference type="RefSeq" id="WP_213168791.1">
    <property type="nucleotide sequence ID" value="NZ_CP058559.1"/>
</dbReference>
<dbReference type="InterPro" id="IPR004038">
    <property type="entry name" value="Ribosomal_eL8/eL30/eS12/Gad45"/>
</dbReference>
<proteinExistence type="predicted"/>
<feature type="domain" description="Ribosomal protein eL8/eL30/eS12/Gadd45" evidence="1">
    <location>
        <begin position="6"/>
        <end position="81"/>
    </location>
</feature>
<dbReference type="Pfam" id="PF01248">
    <property type="entry name" value="Ribosomal_L7Ae"/>
    <property type="match status" value="1"/>
</dbReference>
<organism evidence="2 3">
    <name type="scientific">Alkalicella caledoniensis</name>
    <dbReference type="NCBI Taxonomy" id="2731377"/>
    <lineage>
        <taxon>Bacteria</taxon>
        <taxon>Bacillati</taxon>
        <taxon>Bacillota</taxon>
        <taxon>Clostridia</taxon>
        <taxon>Eubacteriales</taxon>
        <taxon>Proteinivoracaceae</taxon>
        <taxon>Alkalicella</taxon>
    </lineage>
</organism>
<reference evidence="2 3" key="1">
    <citation type="submission" date="2020-07" db="EMBL/GenBank/DDBJ databases">
        <title>Alkalicella. sp. LB2 genome.</title>
        <authorList>
            <person name="Postec A."/>
            <person name="Quemeneur M."/>
        </authorList>
    </citation>
    <scope>NUCLEOTIDE SEQUENCE [LARGE SCALE GENOMIC DNA]</scope>
    <source>
        <strain evidence="2 3">LB2</strain>
    </source>
</reference>
<dbReference type="SUPFAM" id="SSF55315">
    <property type="entry name" value="L30e-like"/>
    <property type="match status" value="1"/>
</dbReference>
<gene>
    <name evidence="2" type="ORF">HYG86_08335</name>
</gene>